<dbReference type="STRING" id="105696.A0A1Y2LK53"/>
<feature type="compositionally biased region" description="Low complexity" evidence="1">
    <location>
        <begin position="500"/>
        <end position="509"/>
    </location>
</feature>
<feature type="domain" description="Methyltransferase type 12" evidence="2">
    <location>
        <begin position="159"/>
        <end position="255"/>
    </location>
</feature>
<dbReference type="EMBL" id="KZ107882">
    <property type="protein sequence ID" value="OSS43258.1"/>
    <property type="molecule type" value="Genomic_DNA"/>
</dbReference>
<sequence length="562" mass="63922">MEDLSSEKLRSMELPAPQDTWRSVLNEKIKIRECQDLSSEIEHSIPRTGPVKDATILWIDHDKYNTQLVGSIPVQRGVPMLNENLDDAEESQHVESWIEMFDSEVYSTIHDIRPENIGHDFTGWTSMYNGIEIDKVDMNEWLDDTIATVLNGHRPSRVLEIGSGTGMVLFNLGNDLQSYVGIDPSSNAIQFVEKTAKSIPALAGKVCMYQGTAVDIGQLRQPLNANLVVLNSVVQYFPSQEYLFMVIKGLLQVEGVETIFFGDVRSHALHREFLATRALHMAGGKGTKADIRRMIANLGDAEAELLVDPGFFTTLPSRLPDRIRHIEVLPKKMKATNELSCYRYAAVIHVKSQDQDDLEIRQVAHDEWIDFVARGLDPESLLQHLKIADGLSDIAVSNIPNKKTIFSRCLVDSLDGPWEDAIDEHLWVHWVQQEAQQRPSLSAIELFEIAQNTGYRVEISWNRQHSLHGGLDAIFHRRQPKNGNERLMFHFPTDHEERPSNNLSNNPLRPQSMQGTQSQSDELEVIRKEDVEKIWTWNCEVPLAFERCLHVLFEEQVLARPS</sequence>
<dbReference type="Gene3D" id="3.40.50.150">
    <property type="entry name" value="Vaccinia Virus protein VP39"/>
    <property type="match status" value="1"/>
</dbReference>
<dbReference type="Proteomes" id="UP000193240">
    <property type="component" value="Unassembled WGS sequence"/>
</dbReference>
<keyword evidence="4" id="KW-1185">Reference proteome</keyword>
<dbReference type="Pfam" id="PF08242">
    <property type="entry name" value="Methyltransf_12"/>
    <property type="match status" value="1"/>
</dbReference>
<evidence type="ECO:0000313" key="3">
    <source>
        <dbReference type="EMBL" id="OSS43258.1"/>
    </source>
</evidence>
<dbReference type="AlphaFoldDB" id="A0A1Y2LK53"/>
<feature type="non-terminal residue" evidence="3">
    <location>
        <position position="562"/>
    </location>
</feature>
<dbReference type="SUPFAM" id="SSF53335">
    <property type="entry name" value="S-adenosyl-L-methionine-dependent methyltransferases"/>
    <property type="match status" value="1"/>
</dbReference>
<dbReference type="InParanoid" id="A0A1Y2LK53"/>
<dbReference type="InterPro" id="IPR029063">
    <property type="entry name" value="SAM-dependent_MTases_sf"/>
</dbReference>
<dbReference type="OMA" id="ATILWID"/>
<dbReference type="InterPro" id="IPR013217">
    <property type="entry name" value="Methyltransf_12"/>
</dbReference>
<name>A0A1Y2LK53_EPING</name>
<proteinExistence type="predicted"/>
<evidence type="ECO:0000313" key="4">
    <source>
        <dbReference type="Proteomes" id="UP000193240"/>
    </source>
</evidence>
<gene>
    <name evidence="3" type="ORF">B5807_12118</name>
</gene>
<accession>A0A1Y2LK53</accession>
<evidence type="ECO:0000256" key="1">
    <source>
        <dbReference type="SAM" id="MobiDB-lite"/>
    </source>
</evidence>
<feature type="region of interest" description="Disordered" evidence="1">
    <location>
        <begin position="492"/>
        <end position="521"/>
    </location>
</feature>
<reference evidence="3 4" key="1">
    <citation type="journal article" date="2017" name="Genome Announc.">
        <title>Genome sequence of the saprophytic ascomycete Epicoccum nigrum ICMP 19927 strain isolated from New Zealand.</title>
        <authorList>
            <person name="Fokin M."/>
            <person name="Fleetwood D."/>
            <person name="Weir B.S."/>
            <person name="Villas-Boas S.G."/>
        </authorList>
    </citation>
    <scope>NUCLEOTIDE SEQUENCE [LARGE SCALE GENOMIC DNA]</scope>
    <source>
        <strain evidence="3 4">ICMP 19927</strain>
    </source>
</reference>
<organism evidence="3 4">
    <name type="scientific">Epicoccum nigrum</name>
    <name type="common">Soil fungus</name>
    <name type="synonym">Epicoccum purpurascens</name>
    <dbReference type="NCBI Taxonomy" id="105696"/>
    <lineage>
        <taxon>Eukaryota</taxon>
        <taxon>Fungi</taxon>
        <taxon>Dikarya</taxon>
        <taxon>Ascomycota</taxon>
        <taxon>Pezizomycotina</taxon>
        <taxon>Dothideomycetes</taxon>
        <taxon>Pleosporomycetidae</taxon>
        <taxon>Pleosporales</taxon>
        <taxon>Pleosporineae</taxon>
        <taxon>Didymellaceae</taxon>
        <taxon>Epicoccum</taxon>
    </lineage>
</organism>
<evidence type="ECO:0000259" key="2">
    <source>
        <dbReference type="Pfam" id="PF08242"/>
    </source>
</evidence>
<protein>
    <recommendedName>
        <fullName evidence="2">Methyltransferase type 12 domain-containing protein</fullName>
    </recommendedName>
</protein>
<feature type="compositionally biased region" description="Polar residues" evidence="1">
    <location>
        <begin position="511"/>
        <end position="520"/>
    </location>
</feature>